<proteinExistence type="predicted"/>
<feature type="region of interest" description="Disordered" evidence="1">
    <location>
        <begin position="71"/>
        <end position="92"/>
    </location>
</feature>
<feature type="region of interest" description="Disordered" evidence="1">
    <location>
        <begin position="255"/>
        <end position="282"/>
    </location>
</feature>
<reference evidence="3 4" key="1">
    <citation type="journal article" date="2024" name="G3 (Bethesda)">
        <title>Genome assembly of Hibiscus sabdariffa L. provides insights into metabolisms of medicinal natural products.</title>
        <authorList>
            <person name="Kim T."/>
        </authorList>
    </citation>
    <scope>NUCLEOTIDE SEQUENCE [LARGE SCALE GENOMIC DNA]</scope>
    <source>
        <strain evidence="3">TK-2024</strain>
        <tissue evidence="3">Old leaves</tissue>
    </source>
</reference>
<keyword evidence="2" id="KW-0812">Transmembrane</keyword>
<evidence type="ECO:0000313" key="3">
    <source>
        <dbReference type="EMBL" id="KAK8996885.1"/>
    </source>
</evidence>
<keyword evidence="2" id="KW-0472">Membrane</keyword>
<evidence type="ECO:0000313" key="4">
    <source>
        <dbReference type="Proteomes" id="UP001396334"/>
    </source>
</evidence>
<evidence type="ECO:0000256" key="1">
    <source>
        <dbReference type="SAM" id="MobiDB-lite"/>
    </source>
</evidence>
<keyword evidence="4" id="KW-1185">Reference proteome</keyword>
<comment type="caution">
    <text evidence="3">The sequence shown here is derived from an EMBL/GenBank/DDBJ whole genome shotgun (WGS) entry which is preliminary data.</text>
</comment>
<dbReference type="Proteomes" id="UP001396334">
    <property type="component" value="Unassembled WGS sequence"/>
</dbReference>
<gene>
    <name evidence="3" type="ORF">V6N11_020381</name>
</gene>
<name>A0ABR2Q8Q8_9ROSI</name>
<keyword evidence="2" id="KW-1133">Transmembrane helix</keyword>
<evidence type="ECO:0000256" key="2">
    <source>
        <dbReference type="SAM" id="Phobius"/>
    </source>
</evidence>
<dbReference type="EMBL" id="JBBPBN010000043">
    <property type="protein sequence ID" value="KAK8996885.1"/>
    <property type="molecule type" value="Genomic_DNA"/>
</dbReference>
<feature type="transmembrane region" description="Helical" evidence="2">
    <location>
        <begin position="368"/>
        <end position="388"/>
    </location>
</feature>
<protein>
    <submittedName>
        <fullName evidence="3">Uncharacterized protein</fullName>
    </submittedName>
</protein>
<sequence>MAELGFLENAFWRSGFRARDASPDSVIFTLDSNVSLFSSASASVDRCSFASDVHDHDSLASEISLHLAAHGGGDEIESSSGPDPDPDPNKAMTVHKHSCFSRKGEKVKVQGEENDAALIGDENQLIDSTRYSFSLAIKECQDRRFRSDALLKNPDRRRASLDLNNVSAPSPRLGTMKKNTVLTRKTGAFPTPVVPNHHHQSSAGMQKGWSSERVPLHNNGGRRQGNAAGVLPFNNGKNLPSKWEDAERWIFSPVSGDAGVRQPNLHPQRRPKSKSGPLGPPGIAYHSLYSPPTHMFDGGHTGNFMPVSPFSARVIAASGLTIHSRSRAGEFSIQTEPCMARSVSVHGCSRVVKPPLLRSQGNVHFYRIKFLGLIMIWAFAYIVLLYIMGAV</sequence>
<accession>A0ABR2Q8Q8</accession>
<organism evidence="3 4">
    <name type="scientific">Hibiscus sabdariffa</name>
    <name type="common">roselle</name>
    <dbReference type="NCBI Taxonomy" id="183260"/>
    <lineage>
        <taxon>Eukaryota</taxon>
        <taxon>Viridiplantae</taxon>
        <taxon>Streptophyta</taxon>
        <taxon>Embryophyta</taxon>
        <taxon>Tracheophyta</taxon>
        <taxon>Spermatophyta</taxon>
        <taxon>Magnoliopsida</taxon>
        <taxon>eudicotyledons</taxon>
        <taxon>Gunneridae</taxon>
        <taxon>Pentapetalae</taxon>
        <taxon>rosids</taxon>
        <taxon>malvids</taxon>
        <taxon>Malvales</taxon>
        <taxon>Malvaceae</taxon>
        <taxon>Malvoideae</taxon>
        <taxon>Hibiscus</taxon>
    </lineage>
</organism>